<evidence type="ECO:0000259" key="7">
    <source>
        <dbReference type="Pfam" id="PF02687"/>
    </source>
</evidence>
<keyword evidence="5 6" id="KW-0472">Membrane</keyword>
<comment type="subcellular location">
    <subcellularLocation>
        <location evidence="1">Cell membrane</location>
        <topology evidence="1">Multi-pass membrane protein</topology>
    </subcellularLocation>
</comment>
<evidence type="ECO:0000313" key="10">
    <source>
        <dbReference type="Proteomes" id="UP000263900"/>
    </source>
</evidence>
<gene>
    <name evidence="9" type="ORF">D3H65_13175</name>
</gene>
<organism evidence="9 10">
    <name type="scientific">Paraflavitalea soli</name>
    <dbReference type="NCBI Taxonomy" id="2315862"/>
    <lineage>
        <taxon>Bacteria</taxon>
        <taxon>Pseudomonadati</taxon>
        <taxon>Bacteroidota</taxon>
        <taxon>Chitinophagia</taxon>
        <taxon>Chitinophagales</taxon>
        <taxon>Chitinophagaceae</taxon>
        <taxon>Paraflavitalea</taxon>
    </lineage>
</organism>
<evidence type="ECO:0000256" key="5">
    <source>
        <dbReference type="ARBA" id="ARBA00023136"/>
    </source>
</evidence>
<name>A0A3B7MND9_9BACT</name>
<keyword evidence="10" id="KW-1185">Reference proteome</keyword>
<evidence type="ECO:0000313" key="9">
    <source>
        <dbReference type="EMBL" id="AXY74879.1"/>
    </source>
</evidence>
<dbReference type="GO" id="GO:0005886">
    <property type="term" value="C:plasma membrane"/>
    <property type="evidence" value="ECO:0007669"/>
    <property type="project" value="UniProtKB-SubCell"/>
</dbReference>
<keyword evidence="2" id="KW-1003">Cell membrane</keyword>
<feature type="domain" description="MacB-like periplasmic core" evidence="8">
    <location>
        <begin position="441"/>
        <end position="622"/>
    </location>
</feature>
<evidence type="ECO:0000256" key="1">
    <source>
        <dbReference type="ARBA" id="ARBA00004651"/>
    </source>
</evidence>
<feature type="transmembrane region" description="Helical" evidence="6">
    <location>
        <begin position="680"/>
        <end position="704"/>
    </location>
</feature>
<dbReference type="Proteomes" id="UP000263900">
    <property type="component" value="Chromosome"/>
</dbReference>
<keyword evidence="3 6" id="KW-0812">Transmembrane</keyword>
<feature type="transmembrane region" description="Helical" evidence="6">
    <location>
        <begin position="337"/>
        <end position="363"/>
    </location>
</feature>
<feature type="domain" description="MacB-like periplasmic core" evidence="8">
    <location>
        <begin position="20"/>
        <end position="234"/>
    </location>
</feature>
<dbReference type="InterPro" id="IPR003838">
    <property type="entry name" value="ABC3_permease_C"/>
</dbReference>
<feature type="transmembrane region" description="Helical" evidence="6">
    <location>
        <begin position="429"/>
        <end position="453"/>
    </location>
</feature>
<feature type="transmembrane region" description="Helical" evidence="6">
    <location>
        <begin position="21"/>
        <end position="42"/>
    </location>
</feature>
<dbReference type="PANTHER" id="PTHR30572">
    <property type="entry name" value="MEMBRANE COMPONENT OF TRANSPORTER-RELATED"/>
    <property type="match status" value="1"/>
</dbReference>
<dbReference type="InterPro" id="IPR050250">
    <property type="entry name" value="Macrolide_Exporter_MacB"/>
</dbReference>
<dbReference type="AlphaFoldDB" id="A0A3B7MND9"/>
<dbReference type="Pfam" id="PF02687">
    <property type="entry name" value="FtsX"/>
    <property type="match status" value="2"/>
</dbReference>
<dbReference type="Pfam" id="PF12704">
    <property type="entry name" value="MacB_PCD"/>
    <property type="match status" value="2"/>
</dbReference>
<proteinExistence type="predicted"/>
<dbReference type="PANTHER" id="PTHR30572:SF18">
    <property type="entry name" value="ABC-TYPE MACROLIDE FAMILY EXPORT SYSTEM PERMEASE COMPONENT 2"/>
    <property type="match status" value="1"/>
</dbReference>
<dbReference type="RefSeq" id="WP_119050762.1">
    <property type="nucleotide sequence ID" value="NZ_CP032157.1"/>
</dbReference>
<evidence type="ECO:0000256" key="3">
    <source>
        <dbReference type="ARBA" id="ARBA00022692"/>
    </source>
</evidence>
<evidence type="ECO:0000256" key="6">
    <source>
        <dbReference type="SAM" id="Phobius"/>
    </source>
</evidence>
<feature type="transmembrane region" description="Helical" evidence="6">
    <location>
        <begin position="290"/>
        <end position="312"/>
    </location>
</feature>
<keyword evidence="4 6" id="KW-1133">Transmembrane helix</keyword>
<feature type="domain" description="ABC3 transporter permease C-terminal" evidence="7">
    <location>
        <begin position="683"/>
        <end position="796"/>
    </location>
</feature>
<reference evidence="9 10" key="1">
    <citation type="submission" date="2018-09" db="EMBL/GenBank/DDBJ databases">
        <title>Genome sequencing of strain 6GH32-13.</title>
        <authorList>
            <person name="Weon H.-Y."/>
            <person name="Heo J."/>
            <person name="Kwon S.-W."/>
        </authorList>
    </citation>
    <scope>NUCLEOTIDE SEQUENCE [LARGE SCALE GENOMIC DNA]</scope>
    <source>
        <strain evidence="9 10">5GH32-13</strain>
    </source>
</reference>
<feature type="transmembrane region" description="Helical" evidence="6">
    <location>
        <begin position="766"/>
        <end position="789"/>
    </location>
</feature>
<evidence type="ECO:0000256" key="2">
    <source>
        <dbReference type="ARBA" id="ARBA00022475"/>
    </source>
</evidence>
<sequence length="803" mass="89117">MFRNYFKIAWRNVVKNKAFSFINVFGLSVGLACFMLIAAFVYDELSYDRYATNASQIYRVGLHLDENGGSTDFPIVDAAVGQGIKNAYAEVSSVTRYAGAGYMYINYNDKKFKEEKIAFLDSNFLQTFSIPLAEGNVNSALTDPFSIVISRATAIKYFDKGSALGKLLVSDGRAYKVTGVFEKIPGNSHFHFDIAISMSSQRQRTETWSNISHFTYLTLIPGANPKQLEAKLPQLVAKFVVPEIQHDMGVSLAEAQKSVNTFRFYLQPLTDIHLRSNTKYELEPNGDINYLYIFGALAVFILLLACVNFTNLSTASAGKRSKEVGIRKVMGSLKGQLIAQFLAESILLSLLAAVIALAIVYAVLPGFNHLSGKDIDIRFFLQYTSLLTILGVSLLTGILAGIYPSFFLSAFKPIKVLKGALSIQPRRSLLRGSLVVFQFVVSTALIISTIVVYRQLHFMQNQKLGYDKEQVLIIQDTYDGLGNNEPAFKQSLLQDNRIVNASISASVPVRGRINGTQIYAKPLQQNDPHKEIQTSIYNIDYNYIPTLGMKIIAGRNFSLDYPSDSSGVLINETAVRELGISGNPIGRTIVRSGRQEFNIVGVVRDFHFSSAKQKIAPLIMLPGGNGGSVIAKIKTTDIKSFLADTKQKWESFSPATPFSYTFLDDRFASLYAAEEKSGQIFTIFALISIVIACLGLFGLVAYTIEQRTKEIGVRKVLGASVQQVLLLVSKEFLYLVLIAFVIAIPTTWWFMNKWLQDFAYRTNINAWVFVMAGIIALCIAVFTISFQAIKAALMNPVRSLRSE</sequence>
<feature type="domain" description="ABC3 transporter permease C-terminal" evidence="7">
    <location>
        <begin position="296"/>
        <end position="409"/>
    </location>
</feature>
<dbReference type="GO" id="GO:0022857">
    <property type="term" value="F:transmembrane transporter activity"/>
    <property type="evidence" value="ECO:0007669"/>
    <property type="project" value="TreeGrafter"/>
</dbReference>
<dbReference type="OrthoDB" id="5933722at2"/>
<dbReference type="InterPro" id="IPR025857">
    <property type="entry name" value="MacB_PCD"/>
</dbReference>
<evidence type="ECO:0000256" key="4">
    <source>
        <dbReference type="ARBA" id="ARBA00022989"/>
    </source>
</evidence>
<protein>
    <submittedName>
        <fullName evidence="9">ABC transporter permease</fullName>
    </submittedName>
</protein>
<dbReference type="KEGG" id="pseg:D3H65_13175"/>
<feature type="transmembrane region" description="Helical" evidence="6">
    <location>
        <begin position="383"/>
        <end position="408"/>
    </location>
</feature>
<accession>A0A3B7MND9</accession>
<feature type="transmembrane region" description="Helical" evidence="6">
    <location>
        <begin position="732"/>
        <end position="751"/>
    </location>
</feature>
<dbReference type="PROSITE" id="PS51257">
    <property type="entry name" value="PROKAR_LIPOPROTEIN"/>
    <property type="match status" value="1"/>
</dbReference>
<evidence type="ECO:0000259" key="8">
    <source>
        <dbReference type="Pfam" id="PF12704"/>
    </source>
</evidence>
<dbReference type="EMBL" id="CP032157">
    <property type="protein sequence ID" value="AXY74879.1"/>
    <property type="molecule type" value="Genomic_DNA"/>
</dbReference>